<dbReference type="Proteomes" id="UP000027138">
    <property type="component" value="Unassembled WGS sequence"/>
</dbReference>
<protein>
    <submittedName>
        <fullName evidence="1">Uncharacterized protein</fullName>
    </submittedName>
</protein>
<keyword evidence="2" id="KW-1185">Reference proteome</keyword>
<organism evidence="1 2">
    <name type="scientific">Jatropha curcas</name>
    <name type="common">Barbados nut</name>
    <dbReference type="NCBI Taxonomy" id="180498"/>
    <lineage>
        <taxon>Eukaryota</taxon>
        <taxon>Viridiplantae</taxon>
        <taxon>Streptophyta</taxon>
        <taxon>Embryophyta</taxon>
        <taxon>Tracheophyta</taxon>
        <taxon>Spermatophyta</taxon>
        <taxon>Magnoliopsida</taxon>
        <taxon>eudicotyledons</taxon>
        <taxon>Gunneridae</taxon>
        <taxon>Pentapetalae</taxon>
        <taxon>rosids</taxon>
        <taxon>fabids</taxon>
        <taxon>Malpighiales</taxon>
        <taxon>Euphorbiaceae</taxon>
        <taxon>Crotonoideae</taxon>
        <taxon>Jatropheae</taxon>
        <taxon>Jatropha</taxon>
    </lineage>
</organism>
<dbReference type="AlphaFoldDB" id="A0A067KMV8"/>
<evidence type="ECO:0000313" key="1">
    <source>
        <dbReference type="EMBL" id="KDP37571.1"/>
    </source>
</evidence>
<proteinExistence type="predicted"/>
<name>A0A067KMV8_JATCU</name>
<gene>
    <name evidence="1" type="ORF">JCGZ_08262</name>
</gene>
<dbReference type="EMBL" id="KK914398">
    <property type="protein sequence ID" value="KDP37571.1"/>
    <property type="molecule type" value="Genomic_DNA"/>
</dbReference>
<accession>A0A067KMV8</accession>
<evidence type="ECO:0000313" key="2">
    <source>
        <dbReference type="Proteomes" id="UP000027138"/>
    </source>
</evidence>
<reference evidence="1 2" key="1">
    <citation type="journal article" date="2014" name="PLoS ONE">
        <title>Global Analysis of Gene Expression Profiles in Physic Nut (Jatropha curcas L.) Seedlings Exposed to Salt Stress.</title>
        <authorList>
            <person name="Zhang L."/>
            <person name="Zhang C."/>
            <person name="Wu P."/>
            <person name="Chen Y."/>
            <person name="Li M."/>
            <person name="Jiang H."/>
            <person name="Wu G."/>
        </authorList>
    </citation>
    <scope>NUCLEOTIDE SEQUENCE [LARGE SCALE GENOMIC DNA]</scope>
    <source>
        <strain evidence="2">cv. GZQX0401</strain>
        <tissue evidence="1">Young leaves</tissue>
    </source>
</reference>
<sequence>MVDNTVNETGFSPAQIRTITEIIAAAFAQERAQNQIHPASSNQPTIEEREILEPTSDNQASAGNAIPVENDLAKQFAELRDKVEKMSAAKEKDL</sequence>